<reference evidence="4 5" key="1">
    <citation type="submission" date="2017-09" db="EMBL/GenBank/DDBJ databases">
        <title>Depth-based differentiation of microbial function through sediment-hosted aquifers and enrichment of novel symbionts in the deep terrestrial subsurface.</title>
        <authorList>
            <person name="Probst A.J."/>
            <person name="Ladd B."/>
            <person name="Jarett J.K."/>
            <person name="Geller-Mcgrath D.E."/>
            <person name="Sieber C.M."/>
            <person name="Emerson J.B."/>
            <person name="Anantharaman K."/>
            <person name="Thomas B.C."/>
            <person name="Malmstrom R."/>
            <person name="Stieglmeier M."/>
            <person name="Klingl A."/>
            <person name="Woyke T."/>
            <person name="Ryan C.M."/>
            <person name="Banfield J.F."/>
        </authorList>
    </citation>
    <scope>NUCLEOTIDE SEQUENCE [LARGE SCALE GENOMIC DNA]</scope>
    <source>
        <strain evidence="4">CG10_big_fil_rev_8_21_14_0_10_50_16</strain>
    </source>
</reference>
<dbReference type="Gene3D" id="3.90.79.10">
    <property type="entry name" value="Nucleoside Triphosphate Pyrophosphohydrolase"/>
    <property type="match status" value="1"/>
</dbReference>
<dbReference type="PROSITE" id="PS00893">
    <property type="entry name" value="NUDIX_BOX"/>
    <property type="match status" value="1"/>
</dbReference>
<name>A0A2H0RLH6_9BACT</name>
<keyword evidence="1 2" id="KW-0378">Hydrolase</keyword>
<dbReference type="InterPro" id="IPR020084">
    <property type="entry name" value="NUDIX_hydrolase_CS"/>
</dbReference>
<dbReference type="GO" id="GO:0035539">
    <property type="term" value="F:8-oxo-7,8-dihydrodeoxyguanosine triphosphate pyrophosphatase activity"/>
    <property type="evidence" value="ECO:0007669"/>
    <property type="project" value="TreeGrafter"/>
</dbReference>
<evidence type="ECO:0000259" key="3">
    <source>
        <dbReference type="PROSITE" id="PS51462"/>
    </source>
</evidence>
<evidence type="ECO:0000313" key="4">
    <source>
        <dbReference type="EMBL" id="PIR47320.1"/>
    </source>
</evidence>
<dbReference type="GO" id="GO:0005829">
    <property type="term" value="C:cytosol"/>
    <property type="evidence" value="ECO:0007669"/>
    <property type="project" value="TreeGrafter"/>
</dbReference>
<proteinExistence type="inferred from homology"/>
<dbReference type="PRINTS" id="PR00502">
    <property type="entry name" value="NUDIXFAMILY"/>
</dbReference>
<dbReference type="Proteomes" id="UP000230084">
    <property type="component" value="Unassembled WGS sequence"/>
</dbReference>
<dbReference type="GO" id="GO:0006203">
    <property type="term" value="P:dGTP catabolic process"/>
    <property type="evidence" value="ECO:0007669"/>
    <property type="project" value="TreeGrafter"/>
</dbReference>
<dbReference type="PANTHER" id="PTHR16099">
    <property type="entry name" value="8-OXO-DGTP DIPHOSPHATES NUDT15"/>
    <property type="match status" value="1"/>
</dbReference>
<evidence type="ECO:0000256" key="2">
    <source>
        <dbReference type="RuleBase" id="RU003476"/>
    </source>
</evidence>
<dbReference type="PROSITE" id="PS51462">
    <property type="entry name" value="NUDIX"/>
    <property type="match status" value="1"/>
</dbReference>
<dbReference type="InterPro" id="IPR020476">
    <property type="entry name" value="Nudix_hydrolase"/>
</dbReference>
<protein>
    <recommendedName>
        <fullName evidence="3">Nudix hydrolase domain-containing protein</fullName>
    </recommendedName>
</protein>
<gene>
    <name evidence="4" type="ORF">COV06_04535</name>
</gene>
<dbReference type="InterPro" id="IPR000086">
    <property type="entry name" value="NUDIX_hydrolase_dom"/>
</dbReference>
<evidence type="ECO:0000256" key="1">
    <source>
        <dbReference type="ARBA" id="ARBA00022801"/>
    </source>
</evidence>
<organism evidence="4 5">
    <name type="scientific">Candidatus Uhrbacteria bacterium CG10_big_fil_rev_8_21_14_0_10_50_16</name>
    <dbReference type="NCBI Taxonomy" id="1975039"/>
    <lineage>
        <taxon>Bacteria</taxon>
        <taxon>Candidatus Uhriibacteriota</taxon>
    </lineage>
</organism>
<evidence type="ECO:0000313" key="5">
    <source>
        <dbReference type="Proteomes" id="UP000230084"/>
    </source>
</evidence>
<dbReference type="AlphaFoldDB" id="A0A2H0RLH6"/>
<dbReference type="InterPro" id="IPR015797">
    <property type="entry name" value="NUDIX_hydrolase-like_dom_sf"/>
</dbReference>
<dbReference type="SUPFAM" id="SSF55811">
    <property type="entry name" value="Nudix"/>
    <property type="match status" value="1"/>
</dbReference>
<dbReference type="PANTHER" id="PTHR16099:SF5">
    <property type="entry name" value="NUCLEOTIDE TRIPHOSPHATE DIPHOSPHATASE NUDT15"/>
    <property type="match status" value="1"/>
</dbReference>
<comment type="caution">
    <text evidence="4">The sequence shown here is derived from an EMBL/GenBank/DDBJ whole genome shotgun (WGS) entry which is preliminary data.</text>
</comment>
<comment type="similarity">
    <text evidence="2">Belongs to the Nudix hydrolase family.</text>
</comment>
<sequence>MTFGKRKNVYGSGTWALPGGHLEPGERLEDAAARELLEETGLAAVDCHFVNLVNDRRSNQHYIQIGFVTEKTLGEPVV</sequence>
<dbReference type="EMBL" id="PCYM01000010">
    <property type="protein sequence ID" value="PIR47320.1"/>
    <property type="molecule type" value="Genomic_DNA"/>
</dbReference>
<dbReference type="Pfam" id="PF00293">
    <property type="entry name" value="NUDIX"/>
    <property type="match status" value="1"/>
</dbReference>
<feature type="domain" description="Nudix hydrolase" evidence="3">
    <location>
        <begin position="1"/>
        <end position="78"/>
    </location>
</feature>
<accession>A0A2H0RLH6</accession>